<dbReference type="AlphaFoldDB" id="A0A372IUF6"/>
<dbReference type="RefSeq" id="WP_117297839.1">
    <property type="nucleotide sequence ID" value="NZ_QVQT02000001.1"/>
</dbReference>
<keyword evidence="1" id="KW-0732">Signal</keyword>
<organism evidence="2 3">
    <name type="scientific">Paracidobacterium acidisoli</name>
    <dbReference type="NCBI Taxonomy" id="2303751"/>
    <lineage>
        <taxon>Bacteria</taxon>
        <taxon>Pseudomonadati</taxon>
        <taxon>Acidobacteriota</taxon>
        <taxon>Terriglobia</taxon>
        <taxon>Terriglobales</taxon>
        <taxon>Acidobacteriaceae</taxon>
        <taxon>Paracidobacterium</taxon>
    </lineage>
</organism>
<dbReference type="EMBL" id="QVQT01000001">
    <property type="protein sequence ID" value="RFU18544.1"/>
    <property type="molecule type" value="Genomic_DNA"/>
</dbReference>
<comment type="caution">
    <text evidence="2">The sequence shown here is derived from an EMBL/GenBank/DDBJ whole genome shotgun (WGS) entry which is preliminary data.</text>
</comment>
<gene>
    <name evidence="2" type="ORF">D0Y96_03065</name>
</gene>
<protein>
    <submittedName>
        <fullName evidence="2">Uncharacterized protein</fullName>
    </submittedName>
</protein>
<proteinExistence type="predicted"/>
<feature type="signal peptide" evidence="1">
    <location>
        <begin position="1"/>
        <end position="25"/>
    </location>
</feature>
<dbReference type="Proteomes" id="UP000264702">
    <property type="component" value="Unassembled WGS sequence"/>
</dbReference>
<accession>A0A372IUF6</accession>
<evidence type="ECO:0000313" key="3">
    <source>
        <dbReference type="Proteomes" id="UP000264702"/>
    </source>
</evidence>
<evidence type="ECO:0000313" key="2">
    <source>
        <dbReference type="EMBL" id="RFU18544.1"/>
    </source>
</evidence>
<feature type="chain" id="PRO_5017003227" evidence="1">
    <location>
        <begin position="26"/>
        <end position="279"/>
    </location>
</feature>
<keyword evidence="3" id="KW-1185">Reference proteome</keyword>
<evidence type="ECO:0000256" key="1">
    <source>
        <dbReference type="SAM" id="SignalP"/>
    </source>
</evidence>
<sequence>MKNTLCTFIVLASGFTCTFAQQSQAPPAPSAPGPTMEQTIAFINTGLAQDDALENKPVRTRSVELSNGCSLVMTEKRVAGPGNPAGNMDYPHYPKRYSLHLDKTDPRSISISSAGDTPASGASVTISSAIWEELDLPYQVTEPLPGSYQITGVVQSVSESSITIETLFNNLITIPVDPQVGYSEMAEGAGQGTRITKRRFSELRPSIHPGEGINIRRSPYEKLQSIMKEDSVHLLSVNEKLPRNENFAYFHSKDQAERIAKALIHAMVLCHKDQPPSLF</sequence>
<reference evidence="2 3" key="1">
    <citation type="submission" date="2018-08" db="EMBL/GenBank/DDBJ databases">
        <title>Acidipila sp. 4G-K13, an acidobacterium isolated from forest soil.</title>
        <authorList>
            <person name="Gao Z.-H."/>
            <person name="Qiu L.-H."/>
        </authorList>
    </citation>
    <scope>NUCLEOTIDE SEQUENCE [LARGE SCALE GENOMIC DNA]</scope>
    <source>
        <strain evidence="2 3">4G-K13</strain>
    </source>
</reference>
<name>A0A372IUF6_9BACT</name>